<dbReference type="EMBL" id="KN817524">
    <property type="protein sequence ID" value="KJA27466.1"/>
    <property type="molecule type" value="Genomic_DNA"/>
</dbReference>
<evidence type="ECO:0000313" key="3">
    <source>
        <dbReference type="Proteomes" id="UP000054270"/>
    </source>
</evidence>
<dbReference type="AlphaFoldDB" id="A0A0D2PFX1"/>
<protein>
    <submittedName>
        <fullName evidence="2">Uncharacterized protein</fullName>
    </submittedName>
</protein>
<evidence type="ECO:0000313" key="2">
    <source>
        <dbReference type="EMBL" id="KJA27466.1"/>
    </source>
</evidence>
<reference evidence="3" key="1">
    <citation type="submission" date="2014-04" db="EMBL/GenBank/DDBJ databases">
        <title>Evolutionary Origins and Diversification of the Mycorrhizal Mutualists.</title>
        <authorList>
            <consortium name="DOE Joint Genome Institute"/>
            <consortium name="Mycorrhizal Genomics Consortium"/>
            <person name="Kohler A."/>
            <person name="Kuo A."/>
            <person name="Nagy L.G."/>
            <person name="Floudas D."/>
            <person name="Copeland A."/>
            <person name="Barry K.W."/>
            <person name="Cichocki N."/>
            <person name="Veneault-Fourrey C."/>
            <person name="LaButti K."/>
            <person name="Lindquist E.A."/>
            <person name="Lipzen A."/>
            <person name="Lundell T."/>
            <person name="Morin E."/>
            <person name="Murat C."/>
            <person name="Riley R."/>
            <person name="Ohm R."/>
            <person name="Sun H."/>
            <person name="Tunlid A."/>
            <person name="Henrissat B."/>
            <person name="Grigoriev I.V."/>
            <person name="Hibbett D.S."/>
            <person name="Martin F."/>
        </authorList>
    </citation>
    <scope>NUCLEOTIDE SEQUENCE [LARGE SCALE GENOMIC DNA]</scope>
    <source>
        <strain evidence="3">FD-334 SS-4</strain>
    </source>
</reference>
<sequence>MLHRGFSAWIVSEDEELKEELTELNEEANMISCWIPGRPGKRFHVWWQDHDGGIDTCAFITIDGLCVPGRFLKGTGISVRSGVRTSDNTERPFMFREACDDGLTAEGIPGDAGSITLKIKRVKILEAEWARPLPKLPSPALGKRKRGGASVQLGPEEQAHIRQPTTYKVAAHEEWLPTGSKPITYVTFVFRYKSPESLLRMPGVLSAPAFSKELLKSFHGPDGKIDYSKVVSAVVGACQDHLSKRQKVERFPSVNFSQFNASSSGVKTESSSGPSQMLAITAPTSGLAHLPTAPPTAMTGSRKTSKRRKTSTRTAKVVSEPAPSHAIASTSRVLSSSSDSWVVHESTANGASTSNSRATSSSWTAEFGPSYPSAGEKWAASWAAEFSAAASTLESYSDQDQSFTPLLRSSLMNAGLPDDSGTSESPGDADQEPFA</sequence>
<keyword evidence="3" id="KW-1185">Reference proteome</keyword>
<organism evidence="2 3">
    <name type="scientific">Hypholoma sublateritium (strain FD-334 SS-4)</name>
    <dbReference type="NCBI Taxonomy" id="945553"/>
    <lineage>
        <taxon>Eukaryota</taxon>
        <taxon>Fungi</taxon>
        <taxon>Dikarya</taxon>
        <taxon>Basidiomycota</taxon>
        <taxon>Agaricomycotina</taxon>
        <taxon>Agaricomycetes</taxon>
        <taxon>Agaricomycetidae</taxon>
        <taxon>Agaricales</taxon>
        <taxon>Agaricineae</taxon>
        <taxon>Strophariaceae</taxon>
        <taxon>Hypholoma</taxon>
    </lineage>
</organism>
<accession>A0A0D2PFX1</accession>
<proteinExistence type="predicted"/>
<dbReference type="Proteomes" id="UP000054270">
    <property type="component" value="Unassembled WGS sequence"/>
</dbReference>
<evidence type="ECO:0000256" key="1">
    <source>
        <dbReference type="SAM" id="MobiDB-lite"/>
    </source>
</evidence>
<feature type="region of interest" description="Disordered" evidence="1">
    <location>
        <begin position="285"/>
        <end position="331"/>
    </location>
</feature>
<gene>
    <name evidence="2" type="ORF">HYPSUDRAFT_212595</name>
</gene>
<dbReference type="STRING" id="945553.A0A0D2PFX1"/>
<dbReference type="OrthoDB" id="3237202at2759"/>
<feature type="compositionally biased region" description="Low complexity" evidence="1">
    <location>
        <begin position="347"/>
        <end position="365"/>
    </location>
</feature>
<name>A0A0D2PFX1_HYPSF</name>
<feature type="region of interest" description="Disordered" evidence="1">
    <location>
        <begin position="408"/>
        <end position="435"/>
    </location>
</feature>
<feature type="region of interest" description="Disordered" evidence="1">
    <location>
        <begin position="347"/>
        <end position="366"/>
    </location>
</feature>